<proteinExistence type="predicted"/>
<dbReference type="Proteomes" id="UP000789508">
    <property type="component" value="Unassembled WGS sequence"/>
</dbReference>
<dbReference type="EMBL" id="CAJVPS010000263">
    <property type="protein sequence ID" value="CAG8471098.1"/>
    <property type="molecule type" value="Genomic_DNA"/>
</dbReference>
<reference evidence="1" key="1">
    <citation type="submission" date="2021-06" db="EMBL/GenBank/DDBJ databases">
        <authorList>
            <person name="Kallberg Y."/>
            <person name="Tangrot J."/>
            <person name="Rosling A."/>
        </authorList>
    </citation>
    <scope>NUCLEOTIDE SEQUENCE</scope>
    <source>
        <strain evidence="1">FL130A</strain>
    </source>
</reference>
<keyword evidence="2" id="KW-1185">Reference proteome</keyword>
<organism evidence="1 2">
    <name type="scientific">Ambispora leptoticha</name>
    <dbReference type="NCBI Taxonomy" id="144679"/>
    <lineage>
        <taxon>Eukaryota</taxon>
        <taxon>Fungi</taxon>
        <taxon>Fungi incertae sedis</taxon>
        <taxon>Mucoromycota</taxon>
        <taxon>Glomeromycotina</taxon>
        <taxon>Glomeromycetes</taxon>
        <taxon>Archaeosporales</taxon>
        <taxon>Ambisporaceae</taxon>
        <taxon>Ambispora</taxon>
    </lineage>
</organism>
<gene>
    <name evidence="1" type="ORF">ALEPTO_LOCUS2016</name>
</gene>
<comment type="caution">
    <text evidence="1">The sequence shown here is derived from an EMBL/GenBank/DDBJ whole genome shotgun (WGS) entry which is preliminary data.</text>
</comment>
<protein>
    <submittedName>
        <fullName evidence="1">10632_t:CDS:1</fullName>
    </submittedName>
</protein>
<sequence length="106" mass="12057">MCNGGDISQFDKALDNKENFYIVDARIMEWCSVYKILLAEKYIEAFKWPDLSSKVEHNTLDKQIVEADLVSCMNSIDKAGMPKDTVSDGLIHLDVNSTFTEVVYRS</sequence>
<evidence type="ECO:0000313" key="1">
    <source>
        <dbReference type="EMBL" id="CAG8471098.1"/>
    </source>
</evidence>
<name>A0A9N8W2D2_9GLOM</name>
<evidence type="ECO:0000313" key="2">
    <source>
        <dbReference type="Proteomes" id="UP000789508"/>
    </source>
</evidence>
<dbReference type="AlphaFoldDB" id="A0A9N8W2D2"/>
<accession>A0A9N8W2D2</accession>